<keyword evidence="1" id="KW-1133">Transmembrane helix</keyword>
<keyword evidence="1" id="KW-0812">Transmembrane</keyword>
<feature type="transmembrane region" description="Helical" evidence="1">
    <location>
        <begin position="114"/>
        <end position="139"/>
    </location>
</feature>
<dbReference type="InterPro" id="IPR055966">
    <property type="entry name" value="DUF7544"/>
</dbReference>
<sequence length="306" mass="31805">MSYAAIDGLSAAIDLASDRLRPVERSEWTGLIALLVLVGQGGGLILTAGALAPIAVGELLGLQPAGAYVAIAVAIGGAIGLILASSIAEFAFIEALRSDRVAIRADARRYLRHGLWLFGFRVVLGTIVSVVVMAPYLLVLSGMAAGVEASGALFVLVWPLVMAVSIPAALVQGFTREFVVPIMIVEDCGPITGWRRLIGSIRASLEEYGIYAVVMLALTQLANMVRSTVLWLTAGVLAVPLIGGWIVLGHASAVLVALGVGYAGLALIALAVIVATVEVPIETALRYYPMSVLGGVSPDLDPLANR</sequence>
<dbReference type="AlphaFoldDB" id="A0A2R4WXU8"/>
<dbReference type="GeneID" id="36510978"/>
<feature type="transmembrane region" description="Helical" evidence="1">
    <location>
        <begin position="229"/>
        <end position="248"/>
    </location>
</feature>
<dbReference type="Pfam" id="PF24400">
    <property type="entry name" value="DUF7544"/>
    <property type="match status" value="1"/>
</dbReference>
<feature type="transmembrane region" description="Helical" evidence="1">
    <location>
        <begin position="151"/>
        <end position="171"/>
    </location>
</feature>
<keyword evidence="3" id="KW-1185">Reference proteome</keyword>
<feature type="transmembrane region" description="Helical" evidence="1">
    <location>
        <begin position="254"/>
        <end position="277"/>
    </location>
</feature>
<name>A0A2R4WXU8_9EURY</name>
<organism evidence="2 3">
    <name type="scientific">Halococcoides cellulosivorans</name>
    <dbReference type="NCBI Taxonomy" id="1679096"/>
    <lineage>
        <taxon>Archaea</taxon>
        <taxon>Methanobacteriati</taxon>
        <taxon>Methanobacteriota</taxon>
        <taxon>Stenosarchaea group</taxon>
        <taxon>Halobacteria</taxon>
        <taxon>Halobacteriales</taxon>
        <taxon>Haloarculaceae</taxon>
        <taxon>Halococcoides</taxon>
    </lineage>
</organism>
<proteinExistence type="predicted"/>
<dbReference type="Proteomes" id="UP000244727">
    <property type="component" value="Chromosome"/>
</dbReference>
<gene>
    <name evidence="2" type="ORF">HARCEL1_00685</name>
</gene>
<protein>
    <submittedName>
        <fullName evidence="2">Uncharacterized protein</fullName>
    </submittedName>
</protein>
<keyword evidence="1" id="KW-0472">Membrane</keyword>
<feature type="transmembrane region" description="Helical" evidence="1">
    <location>
        <begin position="28"/>
        <end position="55"/>
    </location>
</feature>
<dbReference type="EMBL" id="CP028858">
    <property type="protein sequence ID" value="AWB26340.1"/>
    <property type="molecule type" value="Genomic_DNA"/>
</dbReference>
<evidence type="ECO:0000256" key="1">
    <source>
        <dbReference type="SAM" id="Phobius"/>
    </source>
</evidence>
<dbReference type="RefSeq" id="WP_108380709.1">
    <property type="nucleotide sequence ID" value="NZ_CP028858.1"/>
</dbReference>
<dbReference type="KEGG" id="harc:HARCEL1_00685"/>
<evidence type="ECO:0000313" key="3">
    <source>
        <dbReference type="Proteomes" id="UP000244727"/>
    </source>
</evidence>
<accession>A0A2R4WXU8</accession>
<feature type="transmembrane region" description="Helical" evidence="1">
    <location>
        <begin position="67"/>
        <end position="93"/>
    </location>
</feature>
<evidence type="ECO:0000313" key="2">
    <source>
        <dbReference type="EMBL" id="AWB26340.1"/>
    </source>
</evidence>
<reference evidence="2 3" key="1">
    <citation type="submission" date="2018-04" db="EMBL/GenBank/DDBJ databases">
        <title>Halococcoides cellulosivorans gen. nov., sp. nov., an extremely halophilic cellulose-utilizing haloarchaeon from hypersaline lakes.</title>
        <authorList>
            <person name="Sorokin D.Y."/>
            <person name="Toshchakov S.V."/>
            <person name="Samarov N.I."/>
            <person name="Korzhenkov A."/>
            <person name="Kublanov I.V."/>
        </authorList>
    </citation>
    <scope>NUCLEOTIDE SEQUENCE [LARGE SCALE GENOMIC DNA]</scope>
    <source>
        <strain evidence="2 3">HArcel1</strain>
    </source>
</reference>